<sequence>MKLPPELEDRYVKEVLYNWALENLPNEEWKPIKDFENYEVSNYGRIKSLGRWVIGLKGQRVKRPEIIIKLTFSKFANNYLNRNFYNVHCCLASEGKKYRNSVPRLVYYHFVEKFDLEDRSLVISYKDDNRLHIHSRNLEKLSISQAHFKRFWADRAKNHISDYQQAVSQYTVDGDFVADFDSINEAKNILGIGSRNIFTVVNREGLTAGGFR</sequence>
<evidence type="ECO:0000313" key="3">
    <source>
        <dbReference type="Proteomes" id="UP000306038"/>
    </source>
</evidence>
<comment type="caution">
    <text evidence="2">The sequence shown here is derived from an EMBL/GenBank/DDBJ whole genome shotgun (WGS) entry which is preliminary data.</text>
</comment>
<dbReference type="Gene3D" id="1.10.10.10">
    <property type="entry name" value="Winged helix-like DNA-binding domain superfamily/Winged helix DNA-binding domain"/>
    <property type="match status" value="1"/>
</dbReference>
<dbReference type="Proteomes" id="UP000306038">
    <property type="component" value="Unassembled WGS sequence"/>
</dbReference>
<evidence type="ECO:0000259" key="1">
    <source>
        <dbReference type="Pfam" id="PF07463"/>
    </source>
</evidence>
<dbReference type="RefSeq" id="WP_136522721.1">
    <property type="nucleotide sequence ID" value="NZ_SDLV01000031.1"/>
</dbReference>
<dbReference type="Pfam" id="PF07463">
    <property type="entry name" value="NUMOD4"/>
    <property type="match status" value="1"/>
</dbReference>
<reference evidence="2 3" key="1">
    <citation type="submission" date="2019-01" db="EMBL/GenBank/DDBJ databases">
        <authorList>
            <person name="B I."/>
            <person name="Ch S."/>
            <person name="Ch V.R."/>
        </authorList>
    </citation>
    <scope>NUCLEOTIDE SEQUENCE [LARGE SCALE GENOMIC DNA]</scope>
    <source>
        <strain evidence="2 3">JC507</strain>
    </source>
</reference>
<evidence type="ECO:0000313" key="2">
    <source>
        <dbReference type="EMBL" id="THV57540.1"/>
    </source>
</evidence>
<dbReference type="EMBL" id="SDLV01000031">
    <property type="protein sequence ID" value="THV57540.1"/>
    <property type="molecule type" value="Genomic_DNA"/>
</dbReference>
<keyword evidence="3" id="KW-1185">Reference proteome</keyword>
<name>A0ABY2R4B4_9FLAO</name>
<gene>
    <name evidence="2" type="ORF">EK417_16110</name>
</gene>
<dbReference type="InterPro" id="IPR010902">
    <property type="entry name" value="NUMOD4"/>
</dbReference>
<dbReference type="SUPFAM" id="SSF54060">
    <property type="entry name" value="His-Me finger endonucleases"/>
    <property type="match status" value="1"/>
</dbReference>
<dbReference type="InterPro" id="IPR044925">
    <property type="entry name" value="His-Me_finger_sf"/>
</dbReference>
<protein>
    <recommendedName>
        <fullName evidence="1">NUMOD4 domain-containing protein</fullName>
    </recommendedName>
</protein>
<feature type="domain" description="NUMOD4" evidence="1">
    <location>
        <begin position="27"/>
        <end position="80"/>
    </location>
</feature>
<dbReference type="InterPro" id="IPR036388">
    <property type="entry name" value="WH-like_DNA-bd_sf"/>
</dbReference>
<organism evidence="2 3">
    <name type="scientific">Chryseobacterium candidae</name>
    <dbReference type="NCBI Taxonomy" id="1978493"/>
    <lineage>
        <taxon>Bacteria</taxon>
        <taxon>Pseudomonadati</taxon>
        <taxon>Bacteroidota</taxon>
        <taxon>Flavobacteriia</taxon>
        <taxon>Flavobacteriales</taxon>
        <taxon>Weeksellaceae</taxon>
        <taxon>Chryseobacterium group</taxon>
        <taxon>Chryseobacterium</taxon>
    </lineage>
</organism>
<dbReference type="Gene3D" id="3.90.75.20">
    <property type="match status" value="1"/>
</dbReference>
<accession>A0ABY2R4B4</accession>
<proteinExistence type="predicted"/>